<feature type="coiled-coil region" evidence="1">
    <location>
        <begin position="154"/>
        <end position="226"/>
    </location>
</feature>
<organism evidence="4 5">
    <name type="scientific">Rehmannia glutinosa</name>
    <name type="common">Chinese foxglove</name>
    <dbReference type="NCBI Taxonomy" id="99300"/>
    <lineage>
        <taxon>Eukaryota</taxon>
        <taxon>Viridiplantae</taxon>
        <taxon>Streptophyta</taxon>
        <taxon>Embryophyta</taxon>
        <taxon>Tracheophyta</taxon>
        <taxon>Spermatophyta</taxon>
        <taxon>Magnoliopsida</taxon>
        <taxon>eudicotyledons</taxon>
        <taxon>Gunneridae</taxon>
        <taxon>Pentapetalae</taxon>
        <taxon>asterids</taxon>
        <taxon>lamiids</taxon>
        <taxon>Lamiales</taxon>
        <taxon>Orobanchaceae</taxon>
        <taxon>Rehmannieae</taxon>
        <taxon>Rehmannia</taxon>
    </lineage>
</organism>
<feature type="transmembrane region" description="Helical" evidence="3">
    <location>
        <begin position="262"/>
        <end position="284"/>
    </location>
</feature>
<dbReference type="SUPFAM" id="SSF57997">
    <property type="entry name" value="Tropomyosin"/>
    <property type="match status" value="1"/>
</dbReference>
<proteinExistence type="predicted"/>
<keyword evidence="3" id="KW-0472">Membrane</keyword>
<sequence>MADETVMYGESSDDRTVEIAGDEASPGITQKISDLEQENSTIIRKNKEYRQRIGELEASIEKLRAENSDLKKQVSEARSESKSLGVVAARAEALETEVSRLENDLVSAMSDLQVSNAELSDLKRGLEGMKVSEKEKDVKLEAVQMEKSLLVVRVEKLAGVESSLRDELERKEKEIQGLKNNVEELEAVVGNSKTSEEMKSELESTIEKMKAQISSLMSSLDEKEKVITGFETKGRAVLDAVNGDINGDGKKGLIGRVKQMDWVVLGGSTIAAVSVMGVACYIHAARKH</sequence>
<evidence type="ECO:0000256" key="2">
    <source>
        <dbReference type="SAM" id="MobiDB-lite"/>
    </source>
</evidence>
<keyword evidence="3" id="KW-0812">Transmembrane</keyword>
<accession>A0ABR0W879</accession>
<comment type="caution">
    <text evidence="4">The sequence shown here is derived from an EMBL/GenBank/DDBJ whole genome shotgun (WGS) entry which is preliminary data.</text>
</comment>
<evidence type="ECO:0000313" key="4">
    <source>
        <dbReference type="EMBL" id="KAK6142294.1"/>
    </source>
</evidence>
<dbReference type="EMBL" id="JABTTQ020000013">
    <property type="protein sequence ID" value="KAK6142294.1"/>
    <property type="molecule type" value="Genomic_DNA"/>
</dbReference>
<evidence type="ECO:0000313" key="5">
    <source>
        <dbReference type="Proteomes" id="UP001318860"/>
    </source>
</evidence>
<keyword evidence="1" id="KW-0175">Coiled coil</keyword>
<evidence type="ECO:0000256" key="3">
    <source>
        <dbReference type="SAM" id="Phobius"/>
    </source>
</evidence>
<evidence type="ECO:0000256" key="1">
    <source>
        <dbReference type="SAM" id="Coils"/>
    </source>
</evidence>
<name>A0ABR0W879_REHGL</name>
<feature type="region of interest" description="Disordered" evidence="2">
    <location>
        <begin position="1"/>
        <end position="25"/>
    </location>
</feature>
<dbReference type="Proteomes" id="UP001318860">
    <property type="component" value="Unassembled WGS sequence"/>
</dbReference>
<keyword evidence="3" id="KW-1133">Transmembrane helix</keyword>
<gene>
    <name evidence="4" type="ORF">DH2020_022642</name>
</gene>
<protein>
    <submittedName>
        <fullName evidence="4">Uncharacterized protein</fullName>
    </submittedName>
</protein>
<feature type="coiled-coil region" evidence="1">
    <location>
        <begin position="32"/>
        <end position="111"/>
    </location>
</feature>
<dbReference type="Gene3D" id="1.10.287.1490">
    <property type="match status" value="1"/>
</dbReference>
<keyword evidence="5" id="KW-1185">Reference proteome</keyword>
<reference evidence="4 5" key="1">
    <citation type="journal article" date="2021" name="Comput. Struct. Biotechnol. J.">
        <title>De novo genome assembly of the potent medicinal plant Rehmannia glutinosa using nanopore technology.</title>
        <authorList>
            <person name="Ma L."/>
            <person name="Dong C."/>
            <person name="Song C."/>
            <person name="Wang X."/>
            <person name="Zheng X."/>
            <person name="Niu Y."/>
            <person name="Chen S."/>
            <person name="Feng W."/>
        </authorList>
    </citation>
    <scope>NUCLEOTIDE SEQUENCE [LARGE SCALE GENOMIC DNA]</scope>
    <source>
        <strain evidence="4">DH-2019</strain>
    </source>
</reference>